<dbReference type="OrthoDB" id="9778567at2"/>
<dbReference type="PANTHER" id="PTHR34698:SF2">
    <property type="entry name" value="5-OXOPROLINASE SUBUNIT B"/>
    <property type="match status" value="1"/>
</dbReference>
<evidence type="ECO:0000256" key="3">
    <source>
        <dbReference type="ARBA" id="ARBA00022840"/>
    </source>
</evidence>
<dbReference type="STRING" id="299262.BWR18_15460"/>
<keyword evidence="2 5" id="KW-0378">Hydrolase</keyword>
<evidence type="ECO:0000259" key="4">
    <source>
        <dbReference type="SMART" id="SM00796"/>
    </source>
</evidence>
<dbReference type="PANTHER" id="PTHR34698">
    <property type="entry name" value="5-OXOPROLINASE SUBUNIT B"/>
    <property type="match status" value="1"/>
</dbReference>
<sequence length="249" mass="26680">MRLDTQYIPRVRSVGLDGVLVTFGDSATDTANRAAIAFRGAVDAQNWDMITESSSTLVSAFFRIDLSEHRFDDIADRLEGVLTTQNWEAAPLPAGRALWTIPAVFGGDRAPQLAEAAEAAGIGEADALRDLTTARLRVLTLGFAPGQPYLGTLGETWNIPRQKELTPNVPAGALVAAVRQVCVFAKDTPTGWRHVGQSAFSCFRPRGDTPFPLAPGDEVQFTEITAKELARIEAQVTDGTGGATREVLG</sequence>
<dbReference type="SUPFAM" id="SSF50891">
    <property type="entry name" value="Cyclophilin-like"/>
    <property type="match status" value="1"/>
</dbReference>
<dbReference type="SMART" id="SM00796">
    <property type="entry name" value="AHS1"/>
    <property type="match status" value="1"/>
</dbReference>
<name>A0A1P8MXX9_9RHOB</name>
<evidence type="ECO:0000313" key="6">
    <source>
        <dbReference type="Proteomes" id="UP000186336"/>
    </source>
</evidence>
<protein>
    <submittedName>
        <fullName evidence="5">Allophanate hydrolase</fullName>
    </submittedName>
</protein>
<keyword evidence="3" id="KW-0067">ATP-binding</keyword>
<dbReference type="Pfam" id="PF02682">
    <property type="entry name" value="CT_C_D"/>
    <property type="match status" value="1"/>
</dbReference>
<dbReference type="RefSeq" id="WP_076629345.1">
    <property type="nucleotide sequence ID" value="NZ_CP019312.1"/>
</dbReference>
<organism evidence="5 6">
    <name type="scientific">Tateyamaria omphalii</name>
    <dbReference type="NCBI Taxonomy" id="299262"/>
    <lineage>
        <taxon>Bacteria</taxon>
        <taxon>Pseudomonadati</taxon>
        <taxon>Pseudomonadota</taxon>
        <taxon>Alphaproteobacteria</taxon>
        <taxon>Rhodobacterales</taxon>
        <taxon>Roseobacteraceae</taxon>
        <taxon>Tateyamaria</taxon>
    </lineage>
</organism>
<dbReference type="Gene3D" id="2.40.100.10">
    <property type="entry name" value="Cyclophilin-like"/>
    <property type="match status" value="1"/>
</dbReference>
<dbReference type="Proteomes" id="UP000186336">
    <property type="component" value="Chromosome"/>
</dbReference>
<evidence type="ECO:0000313" key="5">
    <source>
        <dbReference type="EMBL" id="APX12924.1"/>
    </source>
</evidence>
<dbReference type="GO" id="GO:0005524">
    <property type="term" value="F:ATP binding"/>
    <property type="evidence" value="ECO:0007669"/>
    <property type="project" value="UniProtKB-KW"/>
</dbReference>
<dbReference type="InterPro" id="IPR029000">
    <property type="entry name" value="Cyclophilin-like_dom_sf"/>
</dbReference>
<evidence type="ECO:0000256" key="1">
    <source>
        <dbReference type="ARBA" id="ARBA00022741"/>
    </source>
</evidence>
<reference evidence="5 6" key="1">
    <citation type="submission" date="2017-01" db="EMBL/GenBank/DDBJ databases">
        <title>Complete genome of Tateyamaria omphalii DOK1-4 isolated from seawater in Dokdo.</title>
        <authorList>
            <person name="Kim J.H."/>
            <person name="Chi W.-J."/>
        </authorList>
    </citation>
    <scope>NUCLEOTIDE SEQUENCE [LARGE SCALE GENOMIC DNA]</scope>
    <source>
        <strain evidence="5 6">DOK1-4</strain>
    </source>
</reference>
<feature type="domain" description="Carboxyltransferase" evidence="4">
    <location>
        <begin position="9"/>
        <end position="213"/>
    </location>
</feature>
<dbReference type="InterPro" id="IPR010016">
    <property type="entry name" value="PxpB"/>
</dbReference>
<keyword evidence="6" id="KW-1185">Reference proteome</keyword>
<evidence type="ECO:0000256" key="2">
    <source>
        <dbReference type="ARBA" id="ARBA00022801"/>
    </source>
</evidence>
<dbReference type="SUPFAM" id="SSF160467">
    <property type="entry name" value="PH0987 N-terminal domain-like"/>
    <property type="match status" value="1"/>
</dbReference>
<dbReference type="KEGG" id="tom:BWR18_15460"/>
<keyword evidence="1" id="KW-0547">Nucleotide-binding</keyword>
<dbReference type="InterPro" id="IPR003833">
    <property type="entry name" value="CT_C_D"/>
</dbReference>
<dbReference type="AlphaFoldDB" id="A0A1P8MXX9"/>
<accession>A0A1P8MXX9</accession>
<dbReference type="GO" id="GO:0016787">
    <property type="term" value="F:hydrolase activity"/>
    <property type="evidence" value="ECO:0007669"/>
    <property type="project" value="UniProtKB-KW"/>
</dbReference>
<gene>
    <name evidence="5" type="ORF">BWR18_15460</name>
</gene>
<dbReference type="EMBL" id="CP019312">
    <property type="protein sequence ID" value="APX12924.1"/>
    <property type="molecule type" value="Genomic_DNA"/>
</dbReference>
<proteinExistence type="predicted"/>